<evidence type="ECO:0000313" key="3">
    <source>
        <dbReference type="EMBL" id="MBW47418.1"/>
    </source>
</evidence>
<keyword evidence="2" id="KW-0732">Signal</keyword>
<feature type="signal peptide" evidence="2">
    <location>
        <begin position="1"/>
        <end position="20"/>
    </location>
</feature>
<reference evidence="3" key="1">
    <citation type="submission" date="2018-01" db="EMBL/GenBank/DDBJ databases">
        <title>An insight into the sialome of Amazonian anophelines.</title>
        <authorList>
            <person name="Ribeiro J.M."/>
            <person name="Scarpassa V."/>
            <person name="Calvo E."/>
        </authorList>
    </citation>
    <scope>NUCLEOTIDE SEQUENCE</scope>
    <source>
        <tissue evidence="3">Salivary glands</tissue>
    </source>
</reference>
<feature type="chain" id="PRO_5014921506" evidence="2">
    <location>
        <begin position="21"/>
        <end position="99"/>
    </location>
</feature>
<feature type="region of interest" description="Disordered" evidence="1">
    <location>
        <begin position="46"/>
        <end position="70"/>
    </location>
</feature>
<proteinExistence type="predicted"/>
<protein>
    <submittedName>
        <fullName evidence="3">Putative secreted protein</fullName>
    </submittedName>
</protein>
<organism evidence="3">
    <name type="scientific">Anopheles triannulatus</name>
    <dbReference type="NCBI Taxonomy" id="58253"/>
    <lineage>
        <taxon>Eukaryota</taxon>
        <taxon>Metazoa</taxon>
        <taxon>Ecdysozoa</taxon>
        <taxon>Arthropoda</taxon>
        <taxon>Hexapoda</taxon>
        <taxon>Insecta</taxon>
        <taxon>Pterygota</taxon>
        <taxon>Neoptera</taxon>
        <taxon>Endopterygota</taxon>
        <taxon>Diptera</taxon>
        <taxon>Nematocera</taxon>
        <taxon>Culicoidea</taxon>
        <taxon>Culicidae</taxon>
        <taxon>Anophelinae</taxon>
        <taxon>Anopheles</taxon>
    </lineage>
</organism>
<sequence length="99" mass="11847">MVLPVPVVVLMVVLPQRTSSNRWSNRMCGCERRSFGCGIFPLTRSTKSRSWRRNSRRKSPKWPNSSGRKRNFRRKLMNWKRSLAICRSRLMRPLGQKRW</sequence>
<accession>A0A2M4B3M4</accession>
<dbReference type="AlphaFoldDB" id="A0A2M4B3M4"/>
<name>A0A2M4B3M4_9DIPT</name>
<evidence type="ECO:0000256" key="1">
    <source>
        <dbReference type="SAM" id="MobiDB-lite"/>
    </source>
</evidence>
<feature type="compositionally biased region" description="Basic residues" evidence="1">
    <location>
        <begin position="46"/>
        <end position="60"/>
    </location>
</feature>
<evidence type="ECO:0000256" key="2">
    <source>
        <dbReference type="SAM" id="SignalP"/>
    </source>
</evidence>
<dbReference type="EMBL" id="GGFK01014097">
    <property type="protein sequence ID" value="MBW47418.1"/>
    <property type="molecule type" value="Transcribed_RNA"/>
</dbReference>